<gene>
    <name evidence="1" type="ORF">ATK06_0216</name>
</gene>
<accession>A0A2A9DLB8</accession>
<dbReference type="STRING" id="1724.GCA_001044175_00336"/>
<dbReference type="Proteomes" id="UP000221653">
    <property type="component" value="Unassembled WGS sequence"/>
</dbReference>
<evidence type="ECO:0000313" key="2">
    <source>
        <dbReference type="Proteomes" id="UP000221653"/>
    </source>
</evidence>
<dbReference type="InterPro" id="IPR028276">
    <property type="entry name" value="Imm68"/>
</dbReference>
<dbReference type="AlphaFoldDB" id="A0A2A9DLB8"/>
<dbReference type="Pfam" id="PF15583">
    <property type="entry name" value="Imm68"/>
    <property type="match status" value="1"/>
</dbReference>
<evidence type="ECO:0000313" key="1">
    <source>
        <dbReference type="EMBL" id="PFG27166.1"/>
    </source>
</evidence>
<proteinExistence type="predicted"/>
<name>A0A2A9DLB8_9CORY</name>
<organism evidence="1 2">
    <name type="scientific">Corynebacterium renale</name>
    <dbReference type="NCBI Taxonomy" id="1724"/>
    <lineage>
        <taxon>Bacteria</taxon>
        <taxon>Bacillati</taxon>
        <taxon>Actinomycetota</taxon>
        <taxon>Actinomycetes</taxon>
        <taxon>Mycobacteriales</taxon>
        <taxon>Corynebacteriaceae</taxon>
        <taxon>Corynebacterium</taxon>
    </lineage>
</organism>
<dbReference type="EMBL" id="PDJF01000001">
    <property type="protein sequence ID" value="PFG27166.1"/>
    <property type="molecule type" value="Genomic_DNA"/>
</dbReference>
<sequence>MAIRSMWSTLYGNTADAQYMLKWLRDNYTEPVALETVFQDSGLEELHGNYTTATLPALGGLPAFTVAANLASLLVAARGHGPTFAIQPDGQRVVQLATALKYFALSPEDHLVADEFDDLYEAADGAEALRAKLD</sequence>
<dbReference type="OrthoDB" id="4413479at2"/>
<comment type="caution">
    <text evidence="1">The sequence shown here is derived from an EMBL/GenBank/DDBJ whole genome shotgun (WGS) entry which is preliminary data.</text>
</comment>
<protein>
    <submittedName>
        <fullName evidence="1">Immunity protein 68 of polymorphic toxin system</fullName>
    </submittedName>
</protein>
<dbReference type="RefSeq" id="WP_053072898.1">
    <property type="nucleotide sequence ID" value="NZ_LDYE01000011.1"/>
</dbReference>
<reference evidence="1 2" key="1">
    <citation type="submission" date="2017-10" db="EMBL/GenBank/DDBJ databases">
        <title>Sequencing the genomes of 1000 actinobacteria strains.</title>
        <authorList>
            <person name="Klenk H.-P."/>
        </authorList>
    </citation>
    <scope>NUCLEOTIDE SEQUENCE [LARGE SCALE GENOMIC DNA]</scope>
    <source>
        <strain evidence="1 2">DSM 20688</strain>
    </source>
</reference>
<keyword evidence="2" id="KW-1185">Reference proteome</keyword>